<gene>
    <name evidence="1" type="ORF">CKO21_10570</name>
</gene>
<name>A0A934QJG7_9PROT</name>
<proteinExistence type="predicted"/>
<accession>A0A934QJG7</accession>
<keyword evidence="2" id="KW-1185">Reference proteome</keyword>
<reference evidence="1" key="1">
    <citation type="submission" date="2017-08" db="EMBL/GenBank/DDBJ databases">
        <authorList>
            <person name="Imhoff J.F."/>
            <person name="Rahn T."/>
            <person name="Kuenzel S."/>
            <person name="Neulinger S.C."/>
        </authorList>
    </citation>
    <scope>NUCLEOTIDE SEQUENCE</scope>
    <source>
        <strain evidence="1">DSM 9154</strain>
    </source>
</reference>
<comment type="caution">
    <text evidence="1">The sequence shown here is derived from an EMBL/GenBank/DDBJ whole genome shotgun (WGS) entry which is preliminary data.</text>
</comment>
<protein>
    <submittedName>
        <fullName evidence="1">Uncharacterized protein</fullName>
    </submittedName>
</protein>
<dbReference type="EMBL" id="NRRE01000026">
    <property type="protein sequence ID" value="MBK1697685.1"/>
    <property type="molecule type" value="Genomic_DNA"/>
</dbReference>
<dbReference type="AlphaFoldDB" id="A0A934QJG7"/>
<organism evidence="1 2">
    <name type="scientific">Rhodovibrio salinarum</name>
    <dbReference type="NCBI Taxonomy" id="1087"/>
    <lineage>
        <taxon>Bacteria</taxon>
        <taxon>Pseudomonadati</taxon>
        <taxon>Pseudomonadota</taxon>
        <taxon>Alphaproteobacteria</taxon>
        <taxon>Rhodospirillales</taxon>
        <taxon>Rhodovibrionaceae</taxon>
        <taxon>Rhodovibrio</taxon>
    </lineage>
</organism>
<evidence type="ECO:0000313" key="2">
    <source>
        <dbReference type="Proteomes" id="UP000778970"/>
    </source>
</evidence>
<evidence type="ECO:0000313" key="1">
    <source>
        <dbReference type="EMBL" id="MBK1697685.1"/>
    </source>
</evidence>
<reference evidence="1" key="2">
    <citation type="journal article" date="2020" name="Microorganisms">
        <title>Osmotic Adaptation and Compatible Solute Biosynthesis of Phototrophic Bacteria as Revealed from Genome Analyses.</title>
        <authorList>
            <person name="Imhoff J.F."/>
            <person name="Rahn T."/>
            <person name="Kunzel S."/>
            <person name="Keller A."/>
            <person name="Neulinger S.C."/>
        </authorList>
    </citation>
    <scope>NUCLEOTIDE SEQUENCE</scope>
    <source>
        <strain evidence="1">DSM 9154</strain>
    </source>
</reference>
<sequence>MAPAKGEVEVDGTTVRITKADCLRLVKHRSDPGVTYQPGVDVDGDPVASADLHDRPKIELPERVSIPIEVDLGDRYGLPADDSFKGDVQVGTVEVDLETGRATFNGQPLTSDDEAKLRARCQRVLSDDE</sequence>
<dbReference type="Proteomes" id="UP000778970">
    <property type="component" value="Unassembled WGS sequence"/>
</dbReference>